<dbReference type="GO" id="GO:0043041">
    <property type="term" value="P:amino acid activation for nonribosomal peptide biosynthetic process"/>
    <property type="evidence" value="ECO:0007669"/>
    <property type="project" value="TreeGrafter"/>
</dbReference>
<dbReference type="Pfam" id="PF13817">
    <property type="entry name" value="DDE_Tnp_IS66_C"/>
    <property type="match status" value="1"/>
</dbReference>
<feature type="domain" description="Condensation" evidence="1">
    <location>
        <begin position="103"/>
        <end position="536"/>
    </location>
</feature>
<evidence type="ECO:0000259" key="2">
    <source>
        <dbReference type="Pfam" id="PF03050"/>
    </source>
</evidence>
<dbReference type="InterPro" id="IPR001242">
    <property type="entry name" value="Condensation_dom"/>
</dbReference>
<evidence type="ECO:0000313" key="5">
    <source>
        <dbReference type="EMBL" id="ASF48534.1"/>
    </source>
</evidence>
<dbReference type="Pfam" id="PF00668">
    <property type="entry name" value="Condensation"/>
    <property type="match status" value="1"/>
</dbReference>
<dbReference type="GO" id="GO:0031177">
    <property type="term" value="F:phosphopantetheine binding"/>
    <property type="evidence" value="ECO:0007669"/>
    <property type="project" value="TreeGrafter"/>
</dbReference>
<name>A0A1Z4C4X2_9GAMM</name>
<dbReference type="EMBL" id="CP022129">
    <property type="protein sequence ID" value="ASF48534.1"/>
    <property type="molecule type" value="Genomic_DNA"/>
</dbReference>
<dbReference type="Pfam" id="PF18563">
    <property type="entry name" value="TubC_N"/>
    <property type="match status" value="1"/>
</dbReference>
<dbReference type="PANTHER" id="PTHR45527:SF1">
    <property type="entry name" value="FATTY ACID SYNTHASE"/>
    <property type="match status" value="1"/>
</dbReference>
<feature type="domain" description="Transposase IS66 C-terminal" evidence="3">
    <location>
        <begin position="585"/>
        <end position="621"/>
    </location>
</feature>
<dbReference type="InterPro" id="IPR004291">
    <property type="entry name" value="Transposase_IS66_central"/>
</dbReference>
<dbReference type="Gene3D" id="1.10.10.1830">
    <property type="entry name" value="Non-ribosomal peptide synthase, adenylation domain"/>
    <property type="match status" value="1"/>
</dbReference>
<accession>A0A1Z4C4X2</accession>
<dbReference type="AlphaFoldDB" id="A0A1Z4C4X2"/>
<dbReference type="KEGG" id="mpsy:CEK71_22120"/>
<dbReference type="GO" id="GO:0005737">
    <property type="term" value="C:cytoplasm"/>
    <property type="evidence" value="ECO:0007669"/>
    <property type="project" value="TreeGrafter"/>
</dbReference>
<evidence type="ECO:0000313" key="6">
    <source>
        <dbReference type="Proteomes" id="UP000197019"/>
    </source>
</evidence>
<organism evidence="5 6">
    <name type="scientific">Methylovulum psychrotolerans</name>
    <dbReference type="NCBI Taxonomy" id="1704499"/>
    <lineage>
        <taxon>Bacteria</taxon>
        <taxon>Pseudomonadati</taxon>
        <taxon>Pseudomonadota</taxon>
        <taxon>Gammaproteobacteria</taxon>
        <taxon>Methylococcales</taxon>
        <taxon>Methylococcaceae</taxon>
        <taxon>Methylovulum</taxon>
    </lineage>
</organism>
<dbReference type="Proteomes" id="UP000197019">
    <property type="component" value="Chromosome"/>
</dbReference>
<keyword evidence="6" id="KW-1185">Reference proteome</keyword>
<dbReference type="InterPro" id="IPR023213">
    <property type="entry name" value="CAT-like_dom_sf"/>
</dbReference>
<reference evidence="5 6" key="1">
    <citation type="submission" date="2017-06" db="EMBL/GenBank/DDBJ databases">
        <title>Genome Sequencing of the methanotroph Methylovulum psychrotolerants str. HV10-M2 isolated from a high-altitude environment.</title>
        <authorList>
            <person name="Mateos-Rivera A."/>
        </authorList>
    </citation>
    <scope>NUCLEOTIDE SEQUENCE [LARGE SCALE GENOMIC DNA]</scope>
    <source>
        <strain evidence="5 6">HV10_M2</strain>
    </source>
</reference>
<sequence>MNLAELTLHIQEKNIGLSVHNGELIIRAAQGVISPALLAALKQYKPELLAALQKDGGALAFKAVTPQVPPVKITPDLLPLVSLTQADIDLIIGNVPGGTANIQDIYPLAPLQEGILFHHLLATQGDDYLLRTVLSFSQRGHLEAFLSALQTVIDRHDILRTAIYWQDLPQPVQVVQRQALLPIIELPENGADAAYSQLLAATDPRQVRINLQQAPLFAAYTLYDAAAGEWLLALLNHHLVSDHLTLELIIAEIQLIISGQAERLPTPLPYRNFIAQTLALPPAVHESYFKQQLADIDSPTAPFGILATNSGPLNEAKRLLNPELARCICLSAKQQGVTAAVLFHVAWAQVLAQCTGRDAVVFGTVLLGRLQHSGGSDRTLGLFINTLPLRINLAGQSVSGLVKATYRQFMDLLDHEQASLALAQRCSSVAPPLPLFTSLFNYRHSTAAPATDVAVAALWQGMRIHHSEERTNYPIALSVDDLGEGFLLTAQCTDGIDPGRIAGYLETALEHLTAALANRPACPVSQLSILPDTERRLVLGYAETGHLPIDNNPVENCIRPIALGKKNWLFAGSERAGQRAAAIQTLLGTAKLNGLNPAAWLKETLEKLPVWPNSRIDELLPLTPEQITAIKQTLPEKATW</sequence>
<dbReference type="Pfam" id="PF03050">
    <property type="entry name" value="DDE_Tnp_IS66"/>
    <property type="match status" value="1"/>
</dbReference>
<evidence type="ECO:0008006" key="7">
    <source>
        <dbReference type="Google" id="ProtNLM"/>
    </source>
</evidence>
<dbReference type="CDD" id="cd19544">
    <property type="entry name" value="E-C_NRPS"/>
    <property type="match status" value="1"/>
</dbReference>
<evidence type="ECO:0000259" key="1">
    <source>
        <dbReference type="Pfam" id="PF00668"/>
    </source>
</evidence>
<dbReference type="SUPFAM" id="SSF52777">
    <property type="entry name" value="CoA-dependent acyltransferases"/>
    <property type="match status" value="2"/>
</dbReference>
<proteinExistence type="predicted"/>
<feature type="domain" description="Transposase IS66 central" evidence="2">
    <location>
        <begin position="538"/>
        <end position="578"/>
    </location>
</feature>
<dbReference type="PANTHER" id="PTHR45527">
    <property type="entry name" value="NONRIBOSOMAL PEPTIDE SYNTHETASE"/>
    <property type="match status" value="1"/>
</dbReference>
<dbReference type="Gene3D" id="3.30.559.10">
    <property type="entry name" value="Chloramphenicol acetyltransferase-like domain"/>
    <property type="match status" value="1"/>
</dbReference>
<dbReference type="InterPro" id="IPR039552">
    <property type="entry name" value="IS66_C"/>
</dbReference>
<dbReference type="InterPro" id="IPR041464">
    <property type="entry name" value="TubC_N"/>
</dbReference>
<protein>
    <recommendedName>
        <fullName evidence="7">Non-ribosomal peptide synthetase</fullName>
    </recommendedName>
</protein>
<dbReference type="OrthoDB" id="134488at2"/>
<dbReference type="Gene3D" id="3.30.559.30">
    <property type="entry name" value="Nonribosomal peptide synthetase, condensation domain"/>
    <property type="match status" value="1"/>
</dbReference>
<dbReference type="InterPro" id="IPR044894">
    <property type="entry name" value="TubC_N_sf"/>
</dbReference>
<evidence type="ECO:0000259" key="3">
    <source>
        <dbReference type="Pfam" id="PF13817"/>
    </source>
</evidence>
<dbReference type="GO" id="GO:0044550">
    <property type="term" value="P:secondary metabolite biosynthetic process"/>
    <property type="evidence" value="ECO:0007669"/>
    <property type="project" value="TreeGrafter"/>
</dbReference>
<evidence type="ECO:0000259" key="4">
    <source>
        <dbReference type="Pfam" id="PF18563"/>
    </source>
</evidence>
<dbReference type="GO" id="GO:0003824">
    <property type="term" value="F:catalytic activity"/>
    <property type="evidence" value="ECO:0007669"/>
    <property type="project" value="InterPro"/>
</dbReference>
<feature type="domain" description="TubC N-terminal docking" evidence="4">
    <location>
        <begin position="8"/>
        <end position="53"/>
    </location>
</feature>
<gene>
    <name evidence="5" type="ORF">CEK71_22120</name>
</gene>